<dbReference type="PROSITE" id="PS00482">
    <property type="entry name" value="DIHYDROOROTASE_1"/>
    <property type="match status" value="1"/>
</dbReference>
<name>A0A2T4LJS1_9STAP</name>
<accession>A0A2T4LJS1</accession>
<evidence type="ECO:0000259" key="4">
    <source>
        <dbReference type="Pfam" id="PF12890"/>
    </source>
</evidence>
<dbReference type="InterPro" id="IPR011059">
    <property type="entry name" value="Metal-dep_hydrolase_composite"/>
</dbReference>
<evidence type="ECO:0000256" key="1">
    <source>
        <dbReference type="ARBA" id="ARBA00001947"/>
    </source>
</evidence>
<dbReference type="PANTHER" id="PTHR43668:SF2">
    <property type="entry name" value="ALLANTOINASE"/>
    <property type="match status" value="1"/>
</dbReference>
<evidence type="ECO:0000256" key="2">
    <source>
        <dbReference type="ARBA" id="ARBA00010286"/>
    </source>
</evidence>
<reference evidence="5 6" key="1">
    <citation type="journal article" date="2016" name="Front. Microbiol.">
        <title>Comprehensive Phylogenetic Analysis of Bovine Non-aureus Staphylococci Species Based on Whole-Genome Sequencing.</title>
        <authorList>
            <person name="Naushad S."/>
            <person name="Barkema H.W."/>
            <person name="Luby C."/>
            <person name="Condas L.A."/>
            <person name="Nobrega D.B."/>
            <person name="Carson D.A."/>
            <person name="De Buck J."/>
        </authorList>
    </citation>
    <scope>NUCLEOTIDE SEQUENCE [LARGE SCALE GENOMIC DNA]</scope>
    <source>
        <strain evidence="5 6">SNUC 3829</strain>
    </source>
</reference>
<dbReference type="AlphaFoldDB" id="A0A2T4LJS1"/>
<dbReference type="Gene3D" id="3.20.20.140">
    <property type="entry name" value="Metal-dependent hydrolases"/>
    <property type="match status" value="1"/>
</dbReference>
<evidence type="ECO:0000313" key="6">
    <source>
        <dbReference type="Proteomes" id="UP000241208"/>
    </source>
</evidence>
<organism evidence="5 6">
    <name type="scientific">Staphylococcus cohnii</name>
    <dbReference type="NCBI Taxonomy" id="29382"/>
    <lineage>
        <taxon>Bacteria</taxon>
        <taxon>Bacillati</taxon>
        <taxon>Bacillota</taxon>
        <taxon>Bacilli</taxon>
        <taxon>Bacillales</taxon>
        <taxon>Staphylococcaceae</taxon>
        <taxon>Staphylococcus</taxon>
        <taxon>Staphylococcus cohnii species complex</taxon>
    </lineage>
</organism>
<dbReference type="Pfam" id="PF12890">
    <property type="entry name" value="DHOase"/>
    <property type="match status" value="1"/>
</dbReference>
<dbReference type="InterPro" id="IPR050138">
    <property type="entry name" value="DHOase/Allantoinase_Hydrolase"/>
</dbReference>
<dbReference type="GO" id="GO:0006145">
    <property type="term" value="P:purine nucleobase catabolic process"/>
    <property type="evidence" value="ECO:0007669"/>
    <property type="project" value="TreeGrafter"/>
</dbReference>
<comment type="cofactor">
    <cofactor evidence="1">
        <name>Zn(2+)</name>
        <dbReference type="ChEBI" id="CHEBI:29105"/>
    </cofactor>
</comment>
<feature type="non-terminal residue" evidence="5">
    <location>
        <position position="97"/>
    </location>
</feature>
<gene>
    <name evidence="5" type="ORF">BUY34_14995</name>
</gene>
<dbReference type="GO" id="GO:0004038">
    <property type="term" value="F:allantoinase activity"/>
    <property type="evidence" value="ECO:0007669"/>
    <property type="project" value="TreeGrafter"/>
</dbReference>
<dbReference type="RefSeq" id="WP_157949201.1">
    <property type="nucleotide sequence ID" value="NZ_PYZR01000613.1"/>
</dbReference>
<comment type="caution">
    <text evidence="5">The sequence shown here is derived from an EMBL/GenBank/DDBJ whole genome shotgun (WGS) entry which is preliminary data.</text>
</comment>
<dbReference type="InterPro" id="IPR024403">
    <property type="entry name" value="DHOase_cat"/>
</dbReference>
<evidence type="ECO:0000256" key="3">
    <source>
        <dbReference type="ARBA" id="ARBA00022975"/>
    </source>
</evidence>
<sequence length="97" mass="10392">MQLIKNAQILRDGELSVASILIEGKYIKEIGTDISVDSTVEVIDAQGQFIAPGLIDVHVHLREPGGEHKETIETGTKAAARGGFTTVCPMPNTRPVP</sequence>
<dbReference type="PANTHER" id="PTHR43668">
    <property type="entry name" value="ALLANTOINASE"/>
    <property type="match status" value="1"/>
</dbReference>
<dbReference type="GO" id="GO:0005737">
    <property type="term" value="C:cytoplasm"/>
    <property type="evidence" value="ECO:0007669"/>
    <property type="project" value="TreeGrafter"/>
</dbReference>
<protein>
    <submittedName>
        <fullName evidence="5">Dihydroorotase</fullName>
    </submittedName>
</protein>
<dbReference type="Proteomes" id="UP000241208">
    <property type="component" value="Unassembled WGS sequence"/>
</dbReference>
<proteinExistence type="inferred from homology"/>
<comment type="similarity">
    <text evidence="2">Belongs to the metallo-dependent hydrolases superfamily. DHOase family. Class I DHOase subfamily.</text>
</comment>
<feature type="domain" description="Dihydroorotase catalytic" evidence="4">
    <location>
        <begin position="47"/>
        <end position="97"/>
    </location>
</feature>
<dbReference type="InterPro" id="IPR002195">
    <property type="entry name" value="Dihydroorotase_CS"/>
</dbReference>
<dbReference type="EMBL" id="PYZR01000613">
    <property type="protein sequence ID" value="PTF51599.1"/>
    <property type="molecule type" value="Genomic_DNA"/>
</dbReference>
<keyword evidence="3" id="KW-0665">Pyrimidine biosynthesis</keyword>
<evidence type="ECO:0000313" key="5">
    <source>
        <dbReference type="EMBL" id="PTF51599.1"/>
    </source>
</evidence>
<dbReference type="SUPFAM" id="SSF51338">
    <property type="entry name" value="Composite domain of metallo-dependent hydrolases"/>
    <property type="match status" value="1"/>
</dbReference>